<dbReference type="Proteomes" id="UP000299102">
    <property type="component" value="Unassembled WGS sequence"/>
</dbReference>
<name>A0A4C1VAZ0_EUMVA</name>
<proteinExistence type="predicted"/>
<comment type="caution">
    <text evidence="1">The sequence shown here is derived from an EMBL/GenBank/DDBJ whole genome shotgun (WGS) entry which is preliminary data.</text>
</comment>
<evidence type="ECO:0000313" key="2">
    <source>
        <dbReference type="Proteomes" id="UP000299102"/>
    </source>
</evidence>
<organism evidence="1 2">
    <name type="scientific">Eumeta variegata</name>
    <name type="common">Bagworm moth</name>
    <name type="synonym">Eumeta japonica</name>
    <dbReference type="NCBI Taxonomy" id="151549"/>
    <lineage>
        <taxon>Eukaryota</taxon>
        <taxon>Metazoa</taxon>
        <taxon>Ecdysozoa</taxon>
        <taxon>Arthropoda</taxon>
        <taxon>Hexapoda</taxon>
        <taxon>Insecta</taxon>
        <taxon>Pterygota</taxon>
        <taxon>Neoptera</taxon>
        <taxon>Endopterygota</taxon>
        <taxon>Lepidoptera</taxon>
        <taxon>Glossata</taxon>
        <taxon>Ditrysia</taxon>
        <taxon>Tineoidea</taxon>
        <taxon>Psychidae</taxon>
        <taxon>Oiketicinae</taxon>
        <taxon>Eumeta</taxon>
    </lineage>
</organism>
<accession>A0A4C1VAZ0</accession>
<evidence type="ECO:0000313" key="1">
    <source>
        <dbReference type="EMBL" id="GBP35512.1"/>
    </source>
</evidence>
<protein>
    <submittedName>
        <fullName evidence="1">Uncharacterized protein</fullName>
    </submittedName>
</protein>
<dbReference type="AlphaFoldDB" id="A0A4C1VAZ0"/>
<reference evidence="1 2" key="1">
    <citation type="journal article" date="2019" name="Commun. Biol.">
        <title>The bagworm genome reveals a unique fibroin gene that provides high tensile strength.</title>
        <authorList>
            <person name="Kono N."/>
            <person name="Nakamura H."/>
            <person name="Ohtoshi R."/>
            <person name="Tomita M."/>
            <person name="Numata K."/>
            <person name="Arakawa K."/>
        </authorList>
    </citation>
    <scope>NUCLEOTIDE SEQUENCE [LARGE SCALE GENOMIC DNA]</scope>
</reference>
<dbReference type="EMBL" id="BGZK01000304">
    <property type="protein sequence ID" value="GBP35512.1"/>
    <property type="molecule type" value="Genomic_DNA"/>
</dbReference>
<sequence>MADTYETDNTTRLHEILENKFYVFNRQERGRRRRCSDVDIKNVNSRVAGRAGESRADDITIDVNAENGISMAAFAIGALRQGSCVSVNLCHLEC</sequence>
<gene>
    <name evidence="1" type="ORF">EVAR_20022_1</name>
</gene>
<keyword evidence="2" id="KW-1185">Reference proteome</keyword>